<gene>
    <name evidence="2" type="ORF">Taro_017128</name>
</gene>
<feature type="region of interest" description="Disordered" evidence="1">
    <location>
        <begin position="164"/>
        <end position="212"/>
    </location>
</feature>
<keyword evidence="3" id="KW-1185">Reference proteome</keyword>
<feature type="compositionally biased region" description="Acidic residues" evidence="1">
    <location>
        <begin position="126"/>
        <end position="137"/>
    </location>
</feature>
<feature type="non-terminal residue" evidence="2">
    <location>
        <position position="212"/>
    </location>
</feature>
<evidence type="ECO:0000313" key="2">
    <source>
        <dbReference type="EMBL" id="MQL84625.1"/>
    </source>
</evidence>
<evidence type="ECO:0000313" key="3">
    <source>
        <dbReference type="Proteomes" id="UP000652761"/>
    </source>
</evidence>
<name>A0A843UMC4_COLES</name>
<dbReference type="AlphaFoldDB" id="A0A843UMC4"/>
<feature type="region of interest" description="Disordered" evidence="1">
    <location>
        <begin position="62"/>
        <end position="146"/>
    </location>
</feature>
<protein>
    <submittedName>
        <fullName evidence="2">Uncharacterized protein</fullName>
    </submittedName>
</protein>
<reference evidence="2" key="1">
    <citation type="submission" date="2017-07" db="EMBL/GenBank/DDBJ databases">
        <title>Taro Niue Genome Assembly and Annotation.</title>
        <authorList>
            <person name="Atibalentja N."/>
            <person name="Keating K."/>
            <person name="Fields C.J."/>
        </authorList>
    </citation>
    <scope>NUCLEOTIDE SEQUENCE</scope>
    <source>
        <strain evidence="2">Niue_2</strain>
        <tissue evidence="2">Leaf</tissue>
    </source>
</reference>
<organism evidence="2 3">
    <name type="scientific">Colocasia esculenta</name>
    <name type="common">Wild taro</name>
    <name type="synonym">Arum esculentum</name>
    <dbReference type="NCBI Taxonomy" id="4460"/>
    <lineage>
        <taxon>Eukaryota</taxon>
        <taxon>Viridiplantae</taxon>
        <taxon>Streptophyta</taxon>
        <taxon>Embryophyta</taxon>
        <taxon>Tracheophyta</taxon>
        <taxon>Spermatophyta</taxon>
        <taxon>Magnoliopsida</taxon>
        <taxon>Liliopsida</taxon>
        <taxon>Araceae</taxon>
        <taxon>Aroideae</taxon>
        <taxon>Colocasieae</taxon>
        <taxon>Colocasia</taxon>
    </lineage>
</organism>
<feature type="compositionally biased region" description="Basic and acidic residues" evidence="1">
    <location>
        <begin position="62"/>
        <end position="93"/>
    </location>
</feature>
<dbReference type="EMBL" id="NMUH01000774">
    <property type="protein sequence ID" value="MQL84625.1"/>
    <property type="molecule type" value="Genomic_DNA"/>
</dbReference>
<dbReference type="Proteomes" id="UP000652761">
    <property type="component" value="Unassembled WGS sequence"/>
</dbReference>
<accession>A0A843UMC4</accession>
<feature type="region of interest" description="Disordered" evidence="1">
    <location>
        <begin position="1"/>
        <end position="38"/>
    </location>
</feature>
<feature type="compositionally biased region" description="Basic and acidic residues" evidence="1">
    <location>
        <begin position="7"/>
        <end position="27"/>
    </location>
</feature>
<evidence type="ECO:0000256" key="1">
    <source>
        <dbReference type="SAM" id="MobiDB-lite"/>
    </source>
</evidence>
<comment type="caution">
    <text evidence="2">The sequence shown here is derived from an EMBL/GenBank/DDBJ whole genome shotgun (WGS) entry which is preliminary data.</text>
</comment>
<proteinExistence type="predicted"/>
<sequence>IISDLTISKDEEAQIKSKKMKQEEEQKPAAASIAATPSQTSKIIILLTEIRSMLRHIITMKERKEERKIQKKLEKLSKRKGREEEKEKVGRDEEEKEGQVMVDKTKEEGGQEVDVMSTEKEKGGEEHEELSIMEEEGREAPKKDVGQDMDTIMQTLDALVENIVPPTATSKMPPAREKKRKVVKAISPSSLTRRVKEGRRTRSQSALFKVDK</sequence>